<feature type="domain" description="YheO-like" evidence="1">
    <location>
        <begin position="7"/>
        <end position="116"/>
    </location>
</feature>
<evidence type="ECO:0000313" key="4">
    <source>
        <dbReference type="Proteomes" id="UP000823937"/>
    </source>
</evidence>
<protein>
    <submittedName>
        <fullName evidence="3">Helix-turn-helix transcriptional regulator</fullName>
    </submittedName>
</protein>
<feature type="domain" description="Transcriptional regulator DauR-like HTH" evidence="2">
    <location>
        <begin position="143"/>
        <end position="204"/>
    </location>
</feature>
<dbReference type="InterPro" id="IPR013559">
    <property type="entry name" value="YheO"/>
</dbReference>
<dbReference type="InterPro" id="IPR039446">
    <property type="entry name" value="DauR-like"/>
</dbReference>
<dbReference type="PANTHER" id="PTHR35568">
    <property type="entry name" value="TRANSCRIPTIONAL REGULATOR DAUR"/>
    <property type="match status" value="1"/>
</dbReference>
<proteinExistence type="predicted"/>
<reference evidence="3" key="2">
    <citation type="submission" date="2021-04" db="EMBL/GenBank/DDBJ databases">
        <authorList>
            <person name="Gilroy R."/>
        </authorList>
    </citation>
    <scope>NUCLEOTIDE SEQUENCE</scope>
    <source>
        <strain evidence="3">CHK169-2315</strain>
    </source>
</reference>
<accession>A0A9D1PN33</accession>
<dbReference type="Pfam" id="PF13309">
    <property type="entry name" value="HTH_22"/>
    <property type="match status" value="1"/>
</dbReference>
<reference evidence="3" key="1">
    <citation type="journal article" date="2021" name="PeerJ">
        <title>Extensive microbial diversity within the chicken gut microbiome revealed by metagenomics and culture.</title>
        <authorList>
            <person name="Gilroy R."/>
            <person name="Ravi A."/>
            <person name="Getino M."/>
            <person name="Pursley I."/>
            <person name="Horton D.L."/>
            <person name="Alikhan N.F."/>
            <person name="Baker D."/>
            <person name="Gharbi K."/>
            <person name="Hall N."/>
            <person name="Watson M."/>
            <person name="Adriaenssens E.M."/>
            <person name="Foster-Nyarko E."/>
            <person name="Jarju S."/>
            <person name="Secka A."/>
            <person name="Antonio M."/>
            <person name="Oren A."/>
            <person name="Chaudhuri R.R."/>
            <person name="La Ragione R."/>
            <person name="Hildebrand F."/>
            <person name="Pallen M.J."/>
        </authorList>
    </citation>
    <scope>NUCLEOTIDE SEQUENCE</scope>
    <source>
        <strain evidence="3">CHK169-2315</strain>
    </source>
</reference>
<evidence type="ECO:0000259" key="2">
    <source>
        <dbReference type="Pfam" id="PF13309"/>
    </source>
</evidence>
<gene>
    <name evidence="3" type="ORF">H9895_09420</name>
</gene>
<dbReference type="PANTHER" id="PTHR35568:SF1">
    <property type="entry name" value="TRANSCRIPTIONAL REGULATOR DAUR"/>
    <property type="match status" value="1"/>
</dbReference>
<organism evidence="3 4">
    <name type="scientific">Candidatus Pseudogracilibacillus intestinigallinarum</name>
    <dbReference type="NCBI Taxonomy" id="2838742"/>
    <lineage>
        <taxon>Bacteria</taxon>
        <taxon>Bacillati</taxon>
        <taxon>Bacillota</taxon>
        <taxon>Bacilli</taxon>
        <taxon>Bacillales</taxon>
        <taxon>Bacillaceae</taxon>
        <taxon>Pseudogracilibacillus</taxon>
    </lineage>
</organism>
<evidence type="ECO:0000313" key="3">
    <source>
        <dbReference type="EMBL" id="HIV75284.1"/>
    </source>
</evidence>
<sequence length="208" mass="23543">MSREETLDLLKRVADGIAMMFGSNCETVIHDIEKETSSIVYITNGHVTEREVGDSLSILGKKELAEVYKGVDLVNKKGIAKNNHFIKGSTFHAKGDGYHFALGINYDYTNMLMVHNVVSELINVGDSMDIAAVSNDENLEHKLEELFSEAIEYIGKPVAFMRKNDRVEMIKYLNEKGAFSIHKGIPTIAEKMNISRYTIYNYLREIKE</sequence>
<dbReference type="Pfam" id="PF08348">
    <property type="entry name" value="PAS_6"/>
    <property type="match status" value="1"/>
</dbReference>
<evidence type="ECO:0000259" key="1">
    <source>
        <dbReference type="Pfam" id="PF08348"/>
    </source>
</evidence>
<dbReference type="AlphaFoldDB" id="A0A9D1PN33"/>
<dbReference type="EMBL" id="DXHX01000131">
    <property type="protein sequence ID" value="HIV75284.1"/>
    <property type="molecule type" value="Genomic_DNA"/>
</dbReference>
<name>A0A9D1PN33_9BACI</name>
<dbReference type="Proteomes" id="UP000823937">
    <property type="component" value="Unassembled WGS sequence"/>
</dbReference>
<comment type="caution">
    <text evidence="3">The sequence shown here is derived from an EMBL/GenBank/DDBJ whole genome shotgun (WGS) entry which is preliminary data.</text>
</comment>
<dbReference type="InterPro" id="IPR039445">
    <property type="entry name" value="DauR-like_HTH"/>
</dbReference>